<dbReference type="InterPro" id="IPR026212">
    <property type="entry name" value="Cep78"/>
</dbReference>
<dbReference type="Pfam" id="PF13516">
    <property type="entry name" value="LRR_6"/>
    <property type="match status" value="2"/>
</dbReference>
<dbReference type="EMBL" id="JARKIK010000001">
    <property type="protein sequence ID" value="KAK8754407.1"/>
    <property type="molecule type" value="Genomic_DNA"/>
</dbReference>
<gene>
    <name evidence="2" type="ORF">OTU49_016087</name>
</gene>
<feature type="region of interest" description="Disordered" evidence="1">
    <location>
        <begin position="198"/>
        <end position="221"/>
    </location>
</feature>
<sequence length="221" mass="25118">MNRDSAMWQDTLRLRQPHLDGMKGLRRITLNHNPQMNDSGAIAIANALTEDLWIKALDLQHCGIGAEGGQVLRNVLNVNQTLEILDLRQNPFIPNHLVEEVKEVLQERQDEYDVQYMWLEPSDSYVKEEAVKTKGSPGKYSATGRINRIKKGLNTIYTQPKKIPNPPGQLGIPWRVEHRLFERREGLPPGSLVEAFPKEQQSHAVTSTEDSKAVEPLQEKI</sequence>
<dbReference type="GO" id="GO:0036064">
    <property type="term" value="C:ciliary basal body"/>
    <property type="evidence" value="ECO:0007669"/>
    <property type="project" value="TreeGrafter"/>
</dbReference>
<dbReference type="SUPFAM" id="SSF52047">
    <property type="entry name" value="RNI-like"/>
    <property type="match status" value="1"/>
</dbReference>
<dbReference type="InterPro" id="IPR032675">
    <property type="entry name" value="LRR_dom_sf"/>
</dbReference>
<keyword evidence="3" id="KW-1185">Reference proteome</keyword>
<dbReference type="PANTHER" id="PTHR24110:SF3">
    <property type="entry name" value="CENTROSOMAL PROTEIN OF 78 KDA"/>
    <property type="match status" value="1"/>
</dbReference>
<proteinExistence type="predicted"/>
<dbReference type="InterPro" id="IPR001611">
    <property type="entry name" value="Leu-rich_rpt"/>
</dbReference>
<evidence type="ECO:0000256" key="1">
    <source>
        <dbReference type="SAM" id="MobiDB-lite"/>
    </source>
</evidence>
<feature type="compositionally biased region" description="Basic and acidic residues" evidence="1">
    <location>
        <begin position="209"/>
        <end position="221"/>
    </location>
</feature>
<dbReference type="GO" id="GO:0044782">
    <property type="term" value="P:cilium organization"/>
    <property type="evidence" value="ECO:0007669"/>
    <property type="project" value="TreeGrafter"/>
</dbReference>
<reference evidence="2 3" key="1">
    <citation type="journal article" date="2024" name="BMC Genomics">
        <title>Genome assembly of redclaw crayfish (Cherax quadricarinatus) provides insights into its immune adaptation and hypoxia tolerance.</title>
        <authorList>
            <person name="Liu Z."/>
            <person name="Zheng J."/>
            <person name="Li H."/>
            <person name="Fang K."/>
            <person name="Wang S."/>
            <person name="He J."/>
            <person name="Zhou D."/>
            <person name="Weng S."/>
            <person name="Chi M."/>
            <person name="Gu Z."/>
            <person name="He J."/>
            <person name="Li F."/>
            <person name="Wang M."/>
        </authorList>
    </citation>
    <scope>NUCLEOTIDE SEQUENCE [LARGE SCALE GENOMIC DNA]</scope>
    <source>
        <strain evidence="2">ZL_2023a</strain>
    </source>
</reference>
<organism evidence="2 3">
    <name type="scientific">Cherax quadricarinatus</name>
    <name type="common">Australian red claw crayfish</name>
    <dbReference type="NCBI Taxonomy" id="27406"/>
    <lineage>
        <taxon>Eukaryota</taxon>
        <taxon>Metazoa</taxon>
        <taxon>Ecdysozoa</taxon>
        <taxon>Arthropoda</taxon>
        <taxon>Crustacea</taxon>
        <taxon>Multicrustacea</taxon>
        <taxon>Malacostraca</taxon>
        <taxon>Eumalacostraca</taxon>
        <taxon>Eucarida</taxon>
        <taxon>Decapoda</taxon>
        <taxon>Pleocyemata</taxon>
        <taxon>Astacidea</taxon>
        <taxon>Parastacoidea</taxon>
        <taxon>Parastacidae</taxon>
        <taxon>Cherax</taxon>
    </lineage>
</organism>
<dbReference type="GO" id="GO:0005813">
    <property type="term" value="C:centrosome"/>
    <property type="evidence" value="ECO:0007669"/>
    <property type="project" value="TreeGrafter"/>
</dbReference>
<accession>A0AAW0YRX6</accession>
<dbReference type="Proteomes" id="UP001445076">
    <property type="component" value="Unassembled WGS sequence"/>
</dbReference>
<comment type="caution">
    <text evidence="2">The sequence shown here is derived from an EMBL/GenBank/DDBJ whole genome shotgun (WGS) entry which is preliminary data.</text>
</comment>
<name>A0AAW0YRX6_CHEQU</name>
<dbReference type="PRINTS" id="PR02062">
    <property type="entry name" value="CENTROSOME78"/>
</dbReference>
<dbReference type="AlphaFoldDB" id="A0AAW0YRX6"/>
<dbReference type="SMART" id="SM00368">
    <property type="entry name" value="LRR_RI"/>
    <property type="match status" value="3"/>
</dbReference>
<protein>
    <submittedName>
        <fullName evidence="2">Uncharacterized protein</fullName>
    </submittedName>
</protein>
<dbReference type="Gene3D" id="3.80.10.10">
    <property type="entry name" value="Ribonuclease Inhibitor"/>
    <property type="match status" value="1"/>
</dbReference>
<evidence type="ECO:0000313" key="2">
    <source>
        <dbReference type="EMBL" id="KAK8754407.1"/>
    </source>
</evidence>
<evidence type="ECO:0000313" key="3">
    <source>
        <dbReference type="Proteomes" id="UP001445076"/>
    </source>
</evidence>
<dbReference type="PANTHER" id="PTHR24110">
    <property type="entry name" value="CENTROSOMAL PROTEIN OF 78 KDA"/>
    <property type="match status" value="1"/>
</dbReference>